<dbReference type="InterPro" id="IPR011256">
    <property type="entry name" value="Reg_factor_effector_dom_sf"/>
</dbReference>
<dbReference type="InterPro" id="IPR008319">
    <property type="entry name" value="GyrI-like_CCH_Lin2189-like"/>
</dbReference>
<evidence type="ECO:0000313" key="2">
    <source>
        <dbReference type="EMBL" id="MFD2523494.1"/>
    </source>
</evidence>
<sequence length="207" mass="23939">MEKLDLSKQYKAYYTATTKPALVDIEAAKFLSIVGKGDPSHPDYGLTLQALYATAYGLKFKYKAQNQDFVVAKLEGLWWYDEEQYKDVTMNNAPTQIPRSEWHYRMLIRLPDYVTAEAVKSMTEEVVAKKQIALAHNVELYEMHEGKCVQMLHVGPFDKEPESLTQIKQFTDEHQLQRNGLHHEIYLSDFNKTAPGKLRTILREPVK</sequence>
<dbReference type="PIRSF" id="PIRSF031644">
    <property type="entry name" value="UCP031644"/>
    <property type="match status" value="1"/>
</dbReference>
<dbReference type="InterPro" id="IPR029442">
    <property type="entry name" value="GyrI-like"/>
</dbReference>
<protein>
    <submittedName>
        <fullName evidence="2">GyrI-like domain-containing protein</fullName>
    </submittedName>
</protein>
<keyword evidence="3" id="KW-1185">Reference proteome</keyword>
<dbReference type="RefSeq" id="WP_340233375.1">
    <property type="nucleotide sequence ID" value="NZ_JBBEWC010000001.1"/>
</dbReference>
<dbReference type="Gene3D" id="3.20.80.10">
    <property type="entry name" value="Regulatory factor, effector binding domain"/>
    <property type="match status" value="1"/>
</dbReference>
<dbReference type="Pfam" id="PF06445">
    <property type="entry name" value="GyrI-like"/>
    <property type="match status" value="1"/>
</dbReference>
<name>A0ABW5JD28_9BACT</name>
<organism evidence="2 3">
    <name type="scientific">Emticicia soli</name>
    <dbReference type="NCBI Taxonomy" id="2027878"/>
    <lineage>
        <taxon>Bacteria</taxon>
        <taxon>Pseudomonadati</taxon>
        <taxon>Bacteroidota</taxon>
        <taxon>Cytophagia</taxon>
        <taxon>Cytophagales</taxon>
        <taxon>Leadbetterellaceae</taxon>
        <taxon>Emticicia</taxon>
    </lineage>
</organism>
<dbReference type="Proteomes" id="UP001597510">
    <property type="component" value="Unassembled WGS sequence"/>
</dbReference>
<gene>
    <name evidence="2" type="ORF">ACFSR2_21530</name>
</gene>
<feature type="domain" description="GyrI-like small molecule binding" evidence="1">
    <location>
        <begin position="19"/>
        <end position="203"/>
    </location>
</feature>
<comment type="caution">
    <text evidence="2">The sequence shown here is derived from an EMBL/GenBank/DDBJ whole genome shotgun (WGS) entry which is preliminary data.</text>
</comment>
<dbReference type="EMBL" id="JBHULC010000038">
    <property type="protein sequence ID" value="MFD2523494.1"/>
    <property type="molecule type" value="Genomic_DNA"/>
</dbReference>
<dbReference type="SUPFAM" id="SSF55136">
    <property type="entry name" value="Probable bacterial effector-binding domain"/>
    <property type="match status" value="1"/>
</dbReference>
<proteinExistence type="predicted"/>
<evidence type="ECO:0000313" key="3">
    <source>
        <dbReference type="Proteomes" id="UP001597510"/>
    </source>
</evidence>
<reference evidence="3" key="1">
    <citation type="journal article" date="2019" name="Int. J. Syst. Evol. Microbiol.">
        <title>The Global Catalogue of Microorganisms (GCM) 10K type strain sequencing project: providing services to taxonomists for standard genome sequencing and annotation.</title>
        <authorList>
            <consortium name="The Broad Institute Genomics Platform"/>
            <consortium name="The Broad Institute Genome Sequencing Center for Infectious Disease"/>
            <person name="Wu L."/>
            <person name="Ma J."/>
        </authorList>
    </citation>
    <scope>NUCLEOTIDE SEQUENCE [LARGE SCALE GENOMIC DNA]</scope>
    <source>
        <strain evidence="3">KCTC 52344</strain>
    </source>
</reference>
<evidence type="ECO:0000259" key="1">
    <source>
        <dbReference type="Pfam" id="PF06445"/>
    </source>
</evidence>
<accession>A0ABW5JD28</accession>